<dbReference type="VEuPathDB" id="VectorBase:PHUM546070"/>
<dbReference type="STRING" id="121224.E0W060"/>
<dbReference type="KEGG" id="phu:Phum_PHUM546070"/>
<accession>E0W060</accession>
<evidence type="ECO:0000313" key="3">
    <source>
        <dbReference type="EMBL" id="EEB19016.1"/>
    </source>
</evidence>
<evidence type="ECO:0000256" key="2">
    <source>
        <dbReference type="SAM" id="MobiDB-lite"/>
    </source>
</evidence>
<dbReference type="CTD" id="8240364"/>
<evidence type="ECO:0000313" key="4">
    <source>
        <dbReference type="EnsemblMetazoa" id="PHUM546070-PA"/>
    </source>
</evidence>
<dbReference type="Proteomes" id="UP000009046">
    <property type="component" value="Unassembled WGS sequence"/>
</dbReference>
<feature type="coiled-coil region" evidence="1">
    <location>
        <begin position="186"/>
        <end position="213"/>
    </location>
</feature>
<dbReference type="EMBL" id="DS235857">
    <property type="protein sequence ID" value="EEB19016.1"/>
    <property type="molecule type" value="Genomic_DNA"/>
</dbReference>
<dbReference type="EnsemblMetazoa" id="PHUM546070-RA">
    <property type="protein sequence ID" value="PHUM546070-PA"/>
    <property type="gene ID" value="PHUM546070"/>
</dbReference>
<reference evidence="3" key="2">
    <citation type="submission" date="2007-04" db="EMBL/GenBank/DDBJ databases">
        <title>The genome of the human body louse.</title>
        <authorList>
            <consortium name="The Human Body Louse Genome Consortium"/>
            <person name="Kirkness E."/>
            <person name="Walenz B."/>
            <person name="Hass B."/>
            <person name="Bruggner R."/>
            <person name="Strausberg R."/>
        </authorList>
    </citation>
    <scope>NUCLEOTIDE SEQUENCE</scope>
    <source>
        <strain evidence="3">USDA</strain>
    </source>
</reference>
<dbReference type="OrthoDB" id="6621649at2759"/>
<reference evidence="4" key="3">
    <citation type="submission" date="2020-05" db="UniProtKB">
        <authorList>
            <consortium name="EnsemblMetazoa"/>
        </authorList>
    </citation>
    <scope>IDENTIFICATION</scope>
    <source>
        <strain evidence="4">USDA</strain>
    </source>
</reference>
<dbReference type="InParanoid" id="E0W060"/>
<evidence type="ECO:0000313" key="5">
    <source>
        <dbReference type="Proteomes" id="UP000009046"/>
    </source>
</evidence>
<protein>
    <submittedName>
        <fullName evidence="3 4">Uncharacterized protein</fullName>
    </submittedName>
</protein>
<dbReference type="OMA" id="DSSICHY"/>
<keyword evidence="5" id="KW-1185">Reference proteome</keyword>
<keyword evidence="1" id="KW-0175">Coiled coil</keyword>
<dbReference type="GeneID" id="8240364"/>
<dbReference type="eggNOG" id="ENOG502TBRN">
    <property type="taxonomic scope" value="Eukaryota"/>
</dbReference>
<dbReference type="HOGENOM" id="CLU_987989_0_0_1"/>
<feature type="compositionally biased region" description="Basic residues" evidence="2">
    <location>
        <begin position="79"/>
        <end position="94"/>
    </location>
</feature>
<reference evidence="3" key="1">
    <citation type="submission" date="2007-04" db="EMBL/GenBank/DDBJ databases">
        <title>Annotation of Pediculus humanus corporis strain USDA.</title>
        <authorList>
            <person name="Kirkness E."/>
            <person name="Hannick L."/>
            <person name="Hass B."/>
            <person name="Bruggner R."/>
            <person name="Lawson D."/>
            <person name="Bidwell S."/>
            <person name="Joardar V."/>
            <person name="Caler E."/>
            <person name="Walenz B."/>
            <person name="Inman J."/>
            <person name="Schobel S."/>
            <person name="Galinsky K."/>
            <person name="Amedeo P."/>
            <person name="Strausberg R."/>
        </authorList>
    </citation>
    <scope>NUCLEOTIDE SEQUENCE</scope>
    <source>
        <strain evidence="3">USDA</strain>
    </source>
</reference>
<dbReference type="EMBL" id="AAZO01006635">
    <property type="status" value="NOT_ANNOTATED_CDS"/>
    <property type="molecule type" value="Genomic_DNA"/>
</dbReference>
<sequence length="282" mass="32118">MRCDKKKYESSQNSYSNWPAQARLHPVGQRSYSTPDSSICHYSVPLSFSFEPVSLPIYSALIQPQRNCGVPLEIENHSNKSKHHKSSTKNRRSKTNSINEVPAIFHTPRLSNGDQQDYTSLPPVNCDLYGPKSSDNEIFCKRRFSDPGIGQMSSDDCSSTRSECSSKSAATTEAGSQEFFSVIKQVNELKESNSHLRRELQETKLELETLKINSKIWKTDCESFKPGALSDAIFEIRNAVKLGEEALISRVTQMLEKTTREFNEVSHCQRFFSYFIKYANRF</sequence>
<dbReference type="RefSeq" id="XP_002431754.1">
    <property type="nucleotide sequence ID" value="XM_002431709.1"/>
</dbReference>
<organism>
    <name type="scientific">Pediculus humanus subsp. corporis</name>
    <name type="common">Body louse</name>
    <dbReference type="NCBI Taxonomy" id="121224"/>
    <lineage>
        <taxon>Eukaryota</taxon>
        <taxon>Metazoa</taxon>
        <taxon>Ecdysozoa</taxon>
        <taxon>Arthropoda</taxon>
        <taxon>Hexapoda</taxon>
        <taxon>Insecta</taxon>
        <taxon>Pterygota</taxon>
        <taxon>Neoptera</taxon>
        <taxon>Paraneoptera</taxon>
        <taxon>Psocodea</taxon>
        <taxon>Troctomorpha</taxon>
        <taxon>Phthiraptera</taxon>
        <taxon>Anoplura</taxon>
        <taxon>Pediculidae</taxon>
        <taxon>Pediculus</taxon>
    </lineage>
</organism>
<gene>
    <name evidence="4" type="primary">8240364</name>
    <name evidence="3" type="ORF">Phum_PHUM546070</name>
</gene>
<feature type="region of interest" description="Disordered" evidence="2">
    <location>
        <begin position="75"/>
        <end position="98"/>
    </location>
</feature>
<evidence type="ECO:0000256" key="1">
    <source>
        <dbReference type="SAM" id="Coils"/>
    </source>
</evidence>
<dbReference type="AlphaFoldDB" id="E0W060"/>
<proteinExistence type="predicted"/>
<name>E0W060_PEDHC</name>